<dbReference type="PANTHER" id="PTHR30290:SF64">
    <property type="entry name" value="ABC TRANSPORTER PERIPLASMIC BINDING PROTEIN"/>
    <property type="match status" value="1"/>
</dbReference>
<dbReference type="RefSeq" id="WP_114583375.1">
    <property type="nucleotide sequence ID" value="NZ_QPMH01000021.1"/>
</dbReference>
<dbReference type="InterPro" id="IPR039424">
    <property type="entry name" value="SBP_5"/>
</dbReference>
<dbReference type="GO" id="GO:0043190">
    <property type="term" value="C:ATP-binding cassette (ABC) transporter complex"/>
    <property type="evidence" value="ECO:0007669"/>
    <property type="project" value="InterPro"/>
</dbReference>
<proteinExistence type="inferred from homology"/>
<evidence type="ECO:0000256" key="4">
    <source>
        <dbReference type="SAM" id="Phobius"/>
    </source>
</evidence>
<keyword evidence="4" id="KW-0472">Membrane</keyword>
<dbReference type="AlphaFoldDB" id="A0A369T770"/>
<name>A0A369T770_9PROT</name>
<keyword evidence="4" id="KW-1133">Transmembrane helix</keyword>
<evidence type="ECO:0000256" key="3">
    <source>
        <dbReference type="ARBA" id="ARBA00022729"/>
    </source>
</evidence>
<dbReference type="GO" id="GO:0042884">
    <property type="term" value="P:microcin transport"/>
    <property type="evidence" value="ECO:0007669"/>
    <property type="project" value="TreeGrafter"/>
</dbReference>
<dbReference type="Pfam" id="PF00496">
    <property type="entry name" value="SBP_bac_5"/>
    <property type="match status" value="1"/>
</dbReference>
<evidence type="ECO:0000256" key="1">
    <source>
        <dbReference type="ARBA" id="ARBA00004418"/>
    </source>
</evidence>
<keyword evidence="4" id="KW-0812">Transmembrane</keyword>
<dbReference type="GO" id="GO:0030288">
    <property type="term" value="C:outer membrane-bounded periplasmic space"/>
    <property type="evidence" value="ECO:0007669"/>
    <property type="project" value="TreeGrafter"/>
</dbReference>
<dbReference type="CDD" id="cd08497">
    <property type="entry name" value="MbnE-like"/>
    <property type="match status" value="1"/>
</dbReference>
<feature type="chain" id="PRO_5016992522" evidence="5">
    <location>
        <begin position="20"/>
        <end position="649"/>
    </location>
</feature>
<evidence type="ECO:0000256" key="2">
    <source>
        <dbReference type="ARBA" id="ARBA00005695"/>
    </source>
</evidence>
<evidence type="ECO:0000259" key="6">
    <source>
        <dbReference type="Pfam" id="PF00496"/>
    </source>
</evidence>
<organism evidence="7 8">
    <name type="scientific">Ferruginivarius sediminum</name>
    <dbReference type="NCBI Taxonomy" id="2661937"/>
    <lineage>
        <taxon>Bacteria</taxon>
        <taxon>Pseudomonadati</taxon>
        <taxon>Pseudomonadota</taxon>
        <taxon>Alphaproteobacteria</taxon>
        <taxon>Rhodospirillales</taxon>
        <taxon>Rhodospirillaceae</taxon>
        <taxon>Ferruginivarius</taxon>
    </lineage>
</organism>
<dbReference type="InterPro" id="IPR000914">
    <property type="entry name" value="SBP_5_dom"/>
</dbReference>
<dbReference type="GO" id="GO:0015833">
    <property type="term" value="P:peptide transport"/>
    <property type="evidence" value="ECO:0007669"/>
    <property type="project" value="TreeGrafter"/>
</dbReference>
<feature type="domain" description="Solute-binding protein family 5" evidence="6">
    <location>
        <begin position="103"/>
        <end position="509"/>
    </location>
</feature>
<comment type="similarity">
    <text evidence="2">Belongs to the bacterial solute-binding protein 5 family.</text>
</comment>
<gene>
    <name evidence="7" type="ORF">DRB17_16765</name>
</gene>
<dbReference type="GO" id="GO:1904680">
    <property type="term" value="F:peptide transmembrane transporter activity"/>
    <property type="evidence" value="ECO:0007669"/>
    <property type="project" value="TreeGrafter"/>
</dbReference>
<keyword evidence="8" id="KW-1185">Reference proteome</keyword>
<comment type="subcellular location">
    <subcellularLocation>
        <location evidence="1">Periplasm</location>
    </subcellularLocation>
</comment>
<dbReference type="PANTHER" id="PTHR30290">
    <property type="entry name" value="PERIPLASMIC BINDING COMPONENT OF ABC TRANSPORTER"/>
    <property type="match status" value="1"/>
</dbReference>
<feature type="transmembrane region" description="Helical" evidence="4">
    <location>
        <begin position="622"/>
        <end position="640"/>
    </location>
</feature>
<keyword evidence="3 5" id="KW-0732">Signal</keyword>
<dbReference type="Gene3D" id="3.40.190.10">
    <property type="entry name" value="Periplasmic binding protein-like II"/>
    <property type="match status" value="1"/>
</dbReference>
<reference evidence="7 8" key="1">
    <citation type="submission" date="2018-07" db="EMBL/GenBank/DDBJ databases">
        <title>Venubactetium sediminum gen. nov., sp. nov., isolated from a marine solar saltern.</title>
        <authorList>
            <person name="Wang S."/>
        </authorList>
    </citation>
    <scope>NUCLEOTIDE SEQUENCE [LARGE SCALE GENOMIC DNA]</scope>
    <source>
        <strain evidence="7 8">WD2A32</strain>
    </source>
</reference>
<dbReference type="Gene3D" id="3.10.105.10">
    <property type="entry name" value="Dipeptide-binding Protein, Domain 3"/>
    <property type="match status" value="1"/>
</dbReference>
<feature type="signal peptide" evidence="5">
    <location>
        <begin position="1"/>
        <end position="19"/>
    </location>
</feature>
<dbReference type="EMBL" id="QPMH01000021">
    <property type="protein sequence ID" value="RDD60712.1"/>
    <property type="molecule type" value="Genomic_DNA"/>
</dbReference>
<dbReference type="InterPro" id="IPR030678">
    <property type="entry name" value="Peptide/Ni-bd"/>
</dbReference>
<accession>A0A369T770</accession>
<dbReference type="Proteomes" id="UP000253941">
    <property type="component" value="Unassembled WGS sequence"/>
</dbReference>
<evidence type="ECO:0000313" key="8">
    <source>
        <dbReference type="Proteomes" id="UP000253941"/>
    </source>
</evidence>
<dbReference type="PIRSF" id="PIRSF002741">
    <property type="entry name" value="MppA"/>
    <property type="match status" value="1"/>
</dbReference>
<evidence type="ECO:0000313" key="7">
    <source>
        <dbReference type="EMBL" id="RDD60712.1"/>
    </source>
</evidence>
<dbReference type="SUPFAM" id="SSF53850">
    <property type="entry name" value="Periplasmic binding protein-like II"/>
    <property type="match status" value="1"/>
</dbReference>
<evidence type="ECO:0000256" key="5">
    <source>
        <dbReference type="SAM" id="SignalP"/>
    </source>
</evidence>
<comment type="caution">
    <text evidence="7">The sequence shown here is derived from an EMBL/GenBank/DDBJ whole genome shotgun (WGS) entry which is preliminary data.</text>
</comment>
<protein>
    <submittedName>
        <fullName evidence="7">ABC transporter substrate-binding protein</fullName>
    </submittedName>
</protein>
<sequence>MRCVVLAFLIALVTGPALAQAVDGVEPRHGVAMHGDVKYGPDFRHFDYVNPDAPKGGTIRLAAEGTYDSFNPYIIKGVTAEGAGLVFETLMASSSDEAFSEYGLLAESVYVPEDRSWVAFKLRENARWHDGTPVTVEDVIFSLNVLKEKGHPFYRFYYKNVAKAQRVGPRTVRFDFSGGVNRELPLIVGQLPVLPKHYWEDREFGQSTLQPPLGSGPYRVADYEPGRYVVYERVEDYWGKDIPVNRGRWNYDTIRYDYFRDPTVIREAVKSGTVDLRLENQAKAWATAYEGPAVRSGELTLEEIDHDQPTGMQAFAMNTRRPPFDSPKVREAMAYAFDFTWTNRNLFFGQYSRTESYFSNSELASSGVPTGRELDILERFRAQLPPEVFTQEYDPPETNGDGYPRENLKAALSLLNEAGWVVRDMKLVRERTGRPFSFEILLVNKAFERVVLPYVANLEKLGMEVEVRVVDSAQYQNRLDSFDFDMMIAGWGQSLSPGNEQRDFWSSQAAERNGSRNYTGLADPVVDQLIDMIIQAPSREELVLRTRALDRVLLWHHLVVPNWHIGYFRVAYWDKFGRPELNPPYGLPYLDAWWVERDKAAAVKTAQSEAGTPESAEGGGETAITAIVLAALALLALFFFRRHHAGRAS</sequence>